<evidence type="ECO:0000313" key="8">
    <source>
        <dbReference type="EMBL" id="KAF4367456.1"/>
    </source>
</evidence>
<evidence type="ECO:0000256" key="6">
    <source>
        <dbReference type="SAM" id="Phobius"/>
    </source>
</evidence>
<dbReference type="SUPFAM" id="SSF49764">
    <property type="entry name" value="HSP20-like chaperones"/>
    <property type="match status" value="1"/>
</dbReference>
<comment type="subcellular location">
    <subcellularLocation>
        <location evidence="1">Cell membrane</location>
        <topology evidence="1">Single-pass membrane protein</topology>
    </subcellularLocation>
</comment>
<evidence type="ECO:0000259" key="7">
    <source>
        <dbReference type="PROSITE" id="PS01031"/>
    </source>
</evidence>
<reference evidence="8 9" key="1">
    <citation type="journal article" date="2020" name="bioRxiv">
        <title>Sequence and annotation of 42 cannabis genomes reveals extensive copy number variation in cannabinoid synthesis and pathogen resistance genes.</title>
        <authorList>
            <person name="Mckernan K.J."/>
            <person name="Helbert Y."/>
            <person name="Kane L.T."/>
            <person name="Ebling H."/>
            <person name="Zhang L."/>
            <person name="Liu B."/>
            <person name="Eaton Z."/>
            <person name="Mclaughlin S."/>
            <person name="Kingan S."/>
            <person name="Baybayan P."/>
            <person name="Concepcion G."/>
            <person name="Jordan M."/>
            <person name="Riva A."/>
            <person name="Barbazuk W."/>
            <person name="Harkins T."/>
        </authorList>
    </citation>
    <scope>NUCLEOTIDE SEQUENCE [LARGE SCALE GENOMIC DNA]</scope>
    <source>
        <strain evidence="9">cv. Jamaican Lion 4</strain>
        <tissue evidence="8">Leaf</tissue>
    </source>
</reference>
<feature type="transmembrane region" description="Helical" evidence="6">
    <location>
        <begin position="153"/>
        <end position="175"/>
    </location>
</feature>
<proteinExistence type="inferred from homology"/>
<dbReference type="AlphaFoldDB" id="A0A7J6F9U8"/>
<keyword evidence="6" id="KW-0472">Membrane</keyword>
<dbReference type="InterPro" id="IPR008978">
    <property type="entry name" value="HSP20-like_chaperone"/>
</dbReference>
<dbReference type="CDD" id="cd06464">
    <property type="entry name" value="ACD_sHsps-like"/>
    <property type="match status" value="1"/>
</dbReference>
<dbReference type="GO" id="GO:0034605">
    <property type="term" value="P:cellular response to heat"/>
    <property type="evidence" value="ECO:0007669"/>
    <property type="project" value="TreeGrafter"/>
</dbReference>
<dbReference type="PANTHER" id="PTHR43670:SF118">
    <property type="entry name" value="HSP20_ALPHA CRYSTALLIN FAMILY PROTEIN"/>
    <property type="match status" value="1"/>
</dbReference>
<keyword evidence="6" id="KW-1133">Transmembrane helix</keyword>
<dbReference type="Proteomes" id="UP000525078">
    <property type="component" value="Unassembled WGS sequence"/>
</dbReference>
<evidence type="ECO:0000256" key="5">
    <source>
        <dbReference type="RuleBase" id="RU003616"/>
    </source>
</evidence>
<gene>
    <name evidence="8" type="ORF">F8388_025874</name>
</gene>
<sequence>MAAYFKSCYEDFEPFCKWQRGQERDILELHLQGFKKENLRVQVNTIGILTISGENTINNTHVDNNIGTKKIRFRKEIKIEKECKTDQIRAKFTKNILYITIPKIFPINNDNNITLAPPRADKPDQTINKGSGIESIRDCSSPLGEYGMIGKNVALGVAVVVVVGIIVGGFFVWNWTSKPPILIY</sequence>
<evidence type="ECO:0000256" key="2">
    <source>
        <dbReference type="ARBA" id="ARBA00022475"/>
    </source>
</evidence>
<keyword evidence="6" id="KW-0812">Transmembrane</keyword>
<keyword evidence="2" id="KW-1003">Cell membrane</keyword>
<comment type="caution">
    <text evidence="8">The sequence shown here is derived from an EMBL/GenBank/DDBJ whole genome shotgun (WGS) entry which is preliminary data.</text>
</comment>
<feature type="domain" description="SHSP" evidence="7">
    <location>
        <begin position="6"/>
        <end position="118"/>
    </location>
</feature>
<dbReference type="PANTHER" id="PTHR43670">
    <property type="entry name" value="HEAT SHOCK PROTEIN 26"/>
    <property type="match status" value="1"/>
</dbReference>
<evidence type="ECO:0000256" key="4">
    <source>
        <dbReference type="PROSITE-ProRule" id="PRU00285"/>
    </source>
</evidence>
<protein>
    <recommendedName>
        <fullName evidence="7">SHSP domain-containing protein</fullName>
    </recommendedName>
</protein>
<name>A0A7J6F9U8_CANSA</name>
<evidence type="ECO:0000256" key="3">
    <source>
        <dbReference type="ARBA" id="ARBA00022821"/>
    </source>
</evidence>
<dbReference type="EMBL" id="JAATIP010000143">
    <property type="protein sequence ID" value="KAF4367456.1"/>
    <property type="molecule type" value="Genomic_DNA"/>
</dbReference>
<evidence type="ECO:0000313" key="9">
    <source>
        <dbReference type="Proteomes" id="UP000525078"/>
    </source>
</evidence>
<dbReference type="GO" id="GO:0006952">
    <property type="term" value="P:defense response"/>
    <property type="evidence" value="ECO:0007669"/>
    <property type="project" value="UniProtKB-KW"/>
</dbReference>
<dbReference type="Pfam" id="PF00011">
    <property type="entry name" value="HSP20"/>
    <property type="match status" value="1"/>
</dbReference>
<dbReference type="GO" id="GO:0005886">
    <property type="term" value="C:plasma membrane"/>
    <property type="evidence" value="ECO:0007669"/>
    <property type="project" value="UniProtKB-SubCell"/>
</dbReference>
<dbReference type="PROSITE" id="PS01031">
    <property type="entry name" value="SHSP"/>
    <property type="match status" value="1"/>
</dbReference>
<evidence type="ECO:0000256" key="1">
    <source>
        <dbReference type="ARBA" id="ARBA00004162"/>
    </source>
</evidence>
<comment type="similarity">
    <text evidence="4 5">Belongs to the small heat shock protein (HSP20) family.</text>
</comment>
<keyword evidence="3" id="KW-0611">Plant defense</keyword>
<organism evidence="8 9">
    <name type="scientific">Cannabis sativa</name>
    <name type="common">Hemp</name>
    <name type="synonym">Marijuana</name>
    <dbReference type="NCBI Taxonomy" id="3483"/>
    <lineage>
        <taxon>Eukaryota</taxon>
        <taxon>Viridiplantae</taxon>
        <taxon>Streptophyta</taxon>
        <taxon>Embryophyta</taxon>
        <taxon>Tracheophyta</taxon>
        <taxon>Spermatophyta</taxon>
        <taxon>Magnoliopsida</taxon>
        <taxon>eudicotyledons</taxon>
        <taxon>Gunneridae</taxon>
        <taxon>Pentapetalae</taxon>
        <taxon>rosids</taxon>
        <taxon>fabids</taxon>
        <taxon>Rosales</taxon>
        <taxon>Cannabaceae</taxon>
        <taxon>Cannabis</taxon>
    </lineage>
</organism>
<accession>A0A7J6F9U8</accession>
<dbReference type="InterPro" id="IPR002068">
    <property type="entry name" value="A-crystallin/Hsp20_dom"/>
</dbReference>
<dbReference type="Gene3D" id="2.60.40.790">
    <property type="match status" value="1"/>
</dbReference>